<protein>
    <recommendedName>
        <fullName evidence="3">F-box domain-containing protein</fullName>
    </recommendedName>
</protein>
<reference evidence="1 2" key="1">
    <citation type="journal article" date="2020" name="Genomics">
        <title>Complete, high-quality genomes from long-read metagenomic sequencing of two wolf lichen thalli reveals enigmatic genome architecture.</title>
        <authorList>
            <person name="McKenzie S.K."/>
            <person name="Walston R.F."/>
            <person name="Allen J.L."/>
        </authorList>
    </citation>
    <scope>NUCLEOTIDE SEQUENCE [LARGE SCALE GENOMIC DNA]</scope>
    <source>
        <strain evidence="1">WasteWater2</strain>
    </source>
</reference>
<dbReference type="GeneID" id="59283999"/>
<dbReference type="AlphaFoldDB" id="A0A8H6G3R2"/>
<evidence type="ECO:0000313" key="1">
    <source>
        <dbReference type="EMBL" id="KAF6239779.1"/>
    </source>
</evidence>
<gene>
    <name evidence="1" type="ORF">HO173_002325</name>
</gene>
<dbReference type="OrthoDB" id="5422579at2759"/>
<name>A0A8H6G3R2_9LECA</name>
<evidence type="ECO:0000313" key="2">
    <source>
        <dbReference type="Proteomes" id="UP000578531"/>
    </source>
</evidence>
<dbReference type="EMBL" id="JACCJC010000005">
    <property type="protein sequence ID" value="KAF6239779.1"/>
    <property type="molecule type" value="Genomic_DNA"/>
</dbReference>
<dbReference type="RefSeq" id="XP_037169054.1">
    <property type="nucleotide sequence ID" value="XM_037304259.1"/>
</dbReference>
<organism evidence="1 2">
    <name type="scientific">Letharia columbiana</name>
    <dbReference type="NCBI Taxonomy" id="112416"/>
    <lineage>
        <taxon>Eukaryota</taxon>
        <taxon>Fungi</taxon>
        <taxon>Dikarya</taxon>
        <taxon>Ascomycota</taxon>
        <taxon>Pezizomycotina</taxon>
        <taxon>Lecanoromycetes</taxon>
        <taxon>OSLEUM clade</taxon>
        <taxon>Lecanoromycetidae</taxon>
        <taxon>Lecanorales</taxon>
        <taxon>Lecanorineae</taxon>
        <taxon>Parmeliaceae</taxon>
        <taxon>Letharia</taxon>
    </lineage>
</organism>
<sequence length="80" mass="9177">MDRLPQELLRFIVEDVAYESLEPLRLVNKALAAAAAPFLFEVIPLWIGVRSLERLTATSEHPQLSQYPKQIILSPMRFID</sequence>
<evidence type="ECO:0008006" key="3">
    <source>
        <dbReference type="Google" id="ProtNLM"/>
    </source>
</evidence>
<dbReference type="Proteomes" id="UP000578531">
    <property type="component" value="Unassembled WGS sequence"/>
</dbReference>
<accession>A0A8H6G3R2</accession>
<keyword evidence="2" id="KW-1185">Reference proteome</keyword>
<proteinExistence type="predicted"/>
<comment type="caution">
    <text evidence="1">The sequence shown here is derived from an EMBL/GenBank/DDBJ whole genome shotgun (WGS) entry which is preliminary data.</text>
</comment>